<protein>
    <submittedName>
        <fullName evidence="1">Uncharacterized protein</fullName>
    </submittedName>
</protein>
<reference evidence="1 2" key="1">
    <citation type="journal article" date="2016" name="Nat. Commun.">
        <title>Thousands of microbial genomes shed light on interconnected biogeochemical processes in an aquifer system.</title>
        <authorList>
            <person name="Anantharaman K."/>
            <person name="Brown C.T."/>
            <person name="Hug L.A."/>
            <person name="Sharon I."/>
            <person name="Castelle C.J."/>
            <person name="Probst A.J."/>
            <person name="Thomas B.C."/>
            <person name="Singh A."/>
            <person name="Wilkins M.J."/>
            <person name="Karaoz U."/>
            <person name="Brodie E.L."/>
            <person name="Williams K.H."/>
            <person name="Hubbard S.S."/>
            <person name="Banfield J.F."/>
        </authorList>
    </citation>
    <scope>NUCLEOTIDE SEQUENCE [LARGE SCALE GENOMIC DNA]</scope>
</reference>
<dbReference type="EMBL" id="MFGW01000009">
    <property type="protein sequence ID" value="OGF68222.1"/>
    <property type="molecule type" value="Genomic_DNA"/>
</dbReference>
<dbReference type="Proteomes" id="UP000178943">
    <property type="component" value="Unassembled WGS sequence"/>
</dbReference>
<evidence type="ECO:0000313" key="1">
    <source>
        <dbReference type="EMBL" id="OGF68222.1"/>
    </source>
</evidence>
<organism evidence="1 2">
    <name type="scientific">Candidatus Fischerbacteria bacterium RBG_13_37_8</name>
    <dbReference type="NCBI Taxonomy" id="1817863"/>
    <lineage>
        <taxon>Bacteria</taxon>
        <taxon>Candidatus Fischeribacteriota</taxon>
    </lineage>
</organism>
<name>A0A1F5VXQ1_9BACT</name>
<comment type="caution">
    <text evidence="1">The sequence shown here is derived from an EMBL/GenBank/DDBJ whole genome shotgun (WGS) entry which is preliminary data.</text>
</comment>
<dbReference type="AlphaFoldDB" id="A0A1F5VXQ1"/>
<sequence length="99" mass="10797">MRMERLTNLSAIAFFIFLISVSAVFLNATNEGTLIVTPSEELKPGDSLRFSATFNNTVGYPEGDTGHLMVTQEVGGQWISDFSRITMPGKDQLLKGVVA</sequence>
<gene>
    <name evidence="1" type="ORF">A2Y62_20745</name>
</gene>
<proteinExistence type="predicted"/>
<accession>A0A1F5VXQ1</accession>
<evidence type="ECO:0000313" key="2">
    <source>
        <dbReference type="Proteomes" id="UP000178943"/>
    </source>
</evidence>